<protein>
    <submittedName>
        <fullName evidence="2">Uncharacterized protein</fullName>
    </submittedName>
</protein>
<evidence type="ECO:0000256" key="1">
    <source>
        <dbReference type="SAM" id="MobiDB-lite"/>
    </source>
</evidence>
<keyword evidence="3" id="KW-1185">Reference proteome</keyword>
<comment type="caution">
    <text evidence="2">The sequence shown here is derived from an EMBL/GenBank/DDBJ whole genome shotgun (WGS) entry which is preliminary data.</text>
</comment>
<accession>A0AAV3RYN1</accession>
<dbReference type="Proteomes" id="UP001454036">
    <property type="component" value="Unassembled WGS sequence"/>
</dbReference>
<proteinExistence type="predicted"/>
<dbReference type="AlphaFoldDB" id="A0AAV3RYN1"/>
<sequence length="213" mass="23870">MHTTKKEALRDTGSDDVMDLVDKAKPSWMHTQATWDSFIQHFTDPKTMQVSQSAKKSRSAEGAGRHGLGNLSLKNRMRKLGLGEVCTVLQGQVRARDGPFEVCIGYAVWNVLEEVEEGRKKGRRLGFSTQAQSSIFNPFPQSSFDSNDATTLDLVTQTVLAKEGEDRRIEQEALESKIAALEKSQVDANNEFWQMFANLREELMQSRISGSNN</sequence>
<evidence type="ECO:0000313" key="3">
    <source>
        <dbReference type="Proteomes" id="UP001454036"/>
    </source>
</evidence>
<evidence type="ECO:0000313" key="2">
    <source>
        <dbReference type="EMBL" id="GAA0185730.1"/>
    </source>
</evidence>
<reference evidence="2 3" key="1">
    <citation type="submission" date="2024-01" db="EMBL/GenBank/DDBJ databases">
        <title>The complete chloroplast genome sequence of Lithospermum erythrorhizon: insights into the phylogenetic relationship among Boraginaceae species and the maternal lineages of purple gromwells.</title>
        <authorList>
            <person name="Okada T."/>
            <person name="Watanabe K."/>
        </authorList>
    </citation>
    <scope>NUCLEOTIDE SEQUENCE [LARGE SCALE GENOMIC DNA]</scope>
</reference>
<feature type="region of interest" description="Disordered" evidence="1">
    <location>
        <begin position="49"/>
        <end position="69"/>
    </location>
</feature>
<organism evidence="2 3">
    <name type="scientific">Lithospermum erythrorhizon</name>
    <name type="common">Purple gromwell</name>
    <name type="synonym">Lithospermum officinale var. erythrorhizon</name>
    <dbReference type="NCBI Taxonomy" id="34254"/>
    <lineage>
        <taxon>Eukaryota</taxon>
        <taxon>Viridiplantae</taxon>
        <taxon>Streptophyta</taxon>
        <taxon>Embryophyta</taxon>
        <taxon>Tracheophyta</taxon>
        <taxon>Spermatophyta</taxon>
        <taxon>Magnoliopsida</taxon>
        <taxon>eudicotyledons</taxon>
        <taxon>Gunneridae</taxon>
        <taxon>Pentapetalae</taxon>
        <taxon>asterids</taxon>
        <taxon>lamiids</taxon>
        <taxon>Boraginales</taxon>
        <taxon>Boraginaceae</taxon>
        <taxon>Boraginoideae</taxon>
        <taxon>Lithospermeae</taxon>
        <taxon>Lithospermum</taxon>
    </lineage>
</organism>
<dbReference type="EMBL" id="BAABME010013009">
    <property type="protein sequence ID" value="GAA0185730.1"/>
    <property type="molecule type" value="Genomic_DNA"/>
</dbReference>
<gene>
    <name evidence="2" type="ORF">LIER_33018</name>
</gene>
<name>A0AAV3RYN1_LITER</name>